<dbReference type="Pfam" id="PF02624">
    <property type="entry name" value="YcaO"/>
    <property type="match status" value="1"/>
</dbReference>
<keyword evidence="4" id="KW-1185">Reference proteome</keyword>
<feature type="region of interest" description="Disordered" evidence="1">
    <location>
        <begin position="313"/>
        <end position="339"/>
    </location>
</feature>
<protein>
    <submittedName>
        <fullName evidence="3">TOMM leader peptide-binding protein</fullName>
    </submittedName>
</protein>
<accession>A0ABT4U8I5</accession>
<proteinExistence type="predicted"/>
<sequence length="765" mass="81416">MPQDPETGGLRGPLAFKAGLHARTVPGQAVYLFSEHRVTALRGRHVEALAPLLDGTHDLAALQRAAPAGLAPDRVAELVARLDRAGLIGPAPQAPPERAAFWEAGGADPAAAERSVAGTAVQPVAVGTADAEGTASALADTGLGVREPVRHAPGSPLRLAPDADLTVVLCTDYLAPGLDEVDAAHRERGRPWLLARPTGAVMWIGPVFTPGEGGGCWHCLAHRLRFHRQGELHALEAVGGAGRVDRPRAAVPALTAAGAGLVATEAAKWAAGHRGSWQRSVWTMDTITLEARLHPLHARPQCPACGDPSLVRAQAQRPVRPRPHPRSREAEEGTGHRTVSSREVLDAYAHLIGPVTGLVKELTPVEGPPGTHTYRSGPNAAAPGTGVDGMRAVLRVENGGKGTTDEQARASALCEALERRSGTYHGDEERIRGSYTEFAGTAVHPADCLLYDPRQYAGRERWNAEHGAFQFVCAPFDEDAATDWTPLWSLTEERRRLLPTAMLYFGAPAERAEPVVTADSNGCAAGALLEDAVLQGALEVVERDAVALWWYNRTVHPGVDLDAFADPWVDRMRGVYPGLGREFWVLDVTSDLGVPTMAAVTRRTDGGPEEVMFGFGAHLDARVALRRAVAEMNQLLGAAGPATDWGDPDADRWLRGPGTAAGAYLLPDPDRPPSAPGDHPSGPGDDAAADVLDLRDRFAARGLDMLVLDQTRPDIGLPVAKVVVPGMRGMWARYAPGRLFDVPVELGRLPAPTAYADLNPYPLFL</sequence>
<dbReference type="PANTHER" id="PTHR37809">
    <property type="entry name" value="RIBOSOMAL PROTEIN S12 METHYLTHIOTRANSFERASE ACCESSORY FACTOR YCAO"/>
    <property type="match status" value="1"/>
</dbReference>
<dbReference type="InterPro" id="IPR035985">
    <property type="entry name" value="Ubiquitin-activating_enz"/>
</dbReference>
<dbReference type="InterPro" id="IPR022291">
    <property type="entry name" value="Bacteriocin_synth_cyclodeHase"/>
</dbReference>
<organism evidence="3 4">
    <name type="scientific">Nocardiopsis endophytica</name>
    <dbReference type="NCBI Taxonomy" id="3018445"/>
    <lineage>
        <taxon>Bacteria</taxon>
        <taxon>Bacillati</taxon>
        <taxon>Actinomycetota</taxon>
        <taxon>Actinomycetes</taxon>
        <taxon>Streptosporangiales</taxon>
        <taxon>Nocardiopsidaceae</taxon>
        <taxon>Nocardiopsis</taxon>
    </lineage>
</organism>
<dbReference type="NCBIfam" id="TIGR00702">
    <property type="entry name" value="YcaO-type kinase domain"/>
    <property type="match status" value="1"/>
</dbReference>
<dbReference type="Gene3D" id="3.30.160.660">
    <property type="match status" value="1"/>
</dbReference>
<reference evidence="3 4" key="1">
    <citation type="submission" date="2023-01" db="EMBL/GenBank/DDBJ databases">
        <title>Draft genome sequence of Nocardiopsis sp. RSe5-2 isolated from halophytes.</title>
        <authorList>
            <person name="Duangmal K."/>
            <person name="Chantavorakit T."/>
        </authorList>
    </citation>
    <scope>NUCLEOTIDE SEQUENCE [LARGE SCALE GENOMIC DNA]</scope>
    <source>
        <strain evidence="3 4">RSe5-2</strain>
    </source>
</reference>
<dbReference type="InterPro" id="IPR003776">
    <property type="entry name" value="YcaO-like_dom"/>
</dbReference>
<dbReference type="EMBL" id="JAQFWQ010000072">
    <property type="protein sequence ID" value="MDA2813266.1"/>
    <property type="molecule type" value="Genomic_DNA"/>
</dbReference>
<evidence type="ECO:0000256" key="1">
    <source>
        <dbReference type="SAM" id="MobiDB-lite"/>
    </source>
</evidence>
<dbReference type="InterPro" id="IPR027624">
    <property type="entry name" value="TOMM_cyclo_SagD"/>
</dbReference>
<dbReference type="PROSITE" id="PS51664">
    <property type="entry name" value="YCAO"/>
    <property type="match status" value="1"/>
</dbReference>
<evidence type="ECO:0000313" key="3">
    <source>
        <dbReference type="EMBL" id="MDA2813266.1"/>
    </source>
</evidence>
<dbReference type="NCBIfam" id="TIGR03882">
    <property type="entry name" value="cyclo_dehyd_2"/>
    <property type="match status" value="1"/>
</dbReference>
<dbReference type="Gene3D" id="3.40.50.720">
    <property type="entry name" value="NAD(P)-binding Rossmann-like Domain"/>
    <property type="match status" value="1"/>
</dbReference>
<dbReference type="Gene3D" id="3.90.930.60">
    <property type="match status" value="1"/>
</dbReference>
<dbReference type="SUPFAM" id="SSF69572">
    <property type="entry name" value="Activating enzymes of the ubiquitin-like proteins"/>
    <property type="match status" value="1"/>
</dbReference>
<dbReference type="RefSeq" id="WP_270688168.1">
    <property type="nucleotide sequence ID" value="NZ_JAQFWQ010000072.1"/>
</dbReference>
<gene>
    <name evidence="3" type="ORF">O4J56_21655</name>
</gene>
<feature type="domain" description="YcaO" evidence="2">
    <location>
        <begin position="400"/>
        <end position="765"/>
    </location>
</feature>
<dbReference type="Proteomes" id="UP001527866">
    <property type="component" value="Unassembled WGS sequence"/>
</dbReference>
<name>A0ABT4U8I5_9ACTN</name>
<comment type="caution">
    <text evidence="3">The sequence shown here is derived from an EMBL/GenBank/DDBJ whole genome shotgun (WGS) entry which is preliminary data.</text>
</comment>
<evidence type="ECO:0000259" key="2">
    <source>
        <dbReference type="PROSITE" id="PS51664"/>
    </source>
</evidence>
<dbReference type="Gene3D" id="3.30.40.250">
    <property type="match status" value="1"/>
</dbReference>
<feature type="compositionally biased region" description="Basic and acidic residues" evidence="1">
    <location>
        <begin position="326"/>
        <end position="335"/>
    </location>
</feature>
<feature type="region of interest" description="Disordered" evidence="1">
    <location>
        <begin position="662"/>
        <end position="687"/>
    </location>
</feature>
<dbReference type="PANTHER" id="PTHR37809:SF1">
    <property type="entry name" value="RIBOSOMAL PROTEIN S12 METHYLTHIOTRANSFERASE ACCESSORY FACTOR YCAO"/>
    <property type="match status" value="1"/>
</dbReference>
<evidence type="ECO:0000313" key="4">
    <source>
        <dbReference type="Proteomes" id="UP001527866"/>
    </source>
</evidence>
<dbReference type="NCBIfam" id="TIGR03604">
    <property type="entry name" value="TOMM_cyclo_SagD"/>
    <property type="match status" value="1"/>
</dbReference>
<dbReference type="Gene3D" id="3.30.1330.230">
    <property type="match status" value="1"/>
</dbReference>